<evidence type="ECO:0000256" key="1">
    <source>
        <dbReference type="SAM" id="Phobius"/>
    </source>
</evidence>
<accession>A0AAV5MD39</accession>
<sequence length="359" mass="41715">MEIVTSPSVIVPEVLKKDNYERWSILMQHYLELQDLWEVIQSYRMPQGRNREEWSKKNALALYAIRISCGTEAFDHIKKTPHAKTAWDTLAFKLKPPPIVEVVTHDIFEFHQERQTEQEETLQKLVYSESISRVKRFLHGNQDKISPQMLHSALRHAITCGQKKMARYLYREISLDFLQGDSGFSLLECCITKGMFDIALDLLHHFPECAFKHPSNSIPIVLMLAQTVPLFLSLNGLGFWGQWIYKSTRVRTFPIKPRSAPAGRVGIVQDKLRKWILPVLYKYHLLCVMIGLLCWMPCWLPMRMPFLFELFLLFVVPLLKLDPLCVSIGVPLFRLLVSPDKPLLLYKLLPVFILLLGKQ</sequence>
<evidence type="ECO:0000313" key="3">
    <source>
        <dbReference type="Proteomes" id="UP001054252"/>
    </source>
</evidence>
<dbReference type="Proteomes" id="UP001054252">
    <property type="component" value="Unassembled WGS sequence"/>
</dbReference>
<dbReference type="SUPFAM" id="SSF140860">
    <property type="entry name" value="Pseudo ankyrin repeat-like"/>
    <property type="match status" value="1"/>
</dbReference>
<dbReference type="AlphaFoldDB" id="A0AAV5MD39"/>
<name>A0AAV5MD39_9ROSI</name>
<dbReference type="Pfam" id="PF14223">
    <property type="entry name" value="Retrotran_gag_2"/>
    <property type="match status" value="1"/>
</dbReference>
<evidence type="ECO:0000313" key="2">
    <source>
        <dbReference type="EMBL" id="GKV47785.1"/>
    </source>
</evidence>
<feature type="transmembrane region" description="Helical" evidence="1">
    <location>
        <begin position="283"/>
        <end position="302"/>
    </location>
</feature>
<feature type="transmembrane region" description="Helical" evidence="1">
    <location>
        <begin position="218"/>
        <end position="241"/>
    </location>
</feature>
<protein>
    <recommendedName>
        <fullName evidence="4">DUF4219 domain-containing protein</fullName>
    </recommendedName>
</protein>
<comment type="caution">
    <text evidence="2">The sequence shown here is derived from an EMBL/GenBank/DDBJ whole genome shotgun (WGS) entry which is preliminary data.</text>
</comment>
<keyword evidence="1" id="KW-0812">Transmembrane</keyword>
<evidence type="ECO:0008006" key="4">
    <source>
        <dbReference type="Google" id="ProtNLM"/>
    </source>
</evidence>
<keyword evidence="1" id="KW-0472">Membrane</keyword>
<reference evidence="2 3" key="1">
    <citation type="journal article" date="2021" name="Commun. Biol.">
        <title>The genome of Shorea leprosula (Dipterocarpaceae) highlights the ecological relevance of drought in aseasonal tropical rainforests.</title>
        <authorList>
            <person name="Ng K.K.S."/>
            <person name="Kobayashi M.J."/>
            <person name="Fawcett J.A."/>
            <person name="Hatakeyama M."/>
            <person name="Paape T."/>
            <person name="Ng C.H."/>
            <person name="Ang C.C."/>
            <person name="Tnah L.H."/>
            <person name="Lee C.T."/>
            <person name="Nishiyama T."/>
            <person name="Sese J."/>
            <person name="O'Brien M.J."/>
            <person name="Copetti D."/>
            <person name="Mohd Noor M.I."/>
            <person name="Ong R.C."/>
            <person name="Putra M."/>
            <person name="Sireger I.Z."/>
            <person name="Indrioko S."/>
            <person name="Kosugi Y."/>
            <person name="Izuno A."/>
            <person name="Isagi Y."/>
            <person name="Lee S.L."/>
            <person name="Shimizu K.K."/>
        </authorList>
    </citation>
    <scope>NUCLEOTIDE SEQUENCE [LARGE SCALE GENOMIC DNA]</scope>
    <source>
        <strain evidence="2">214</strain>
    </source>
</reference>
<keyword evidence="1" id="KW-1133">Transmembrane helix</keyword>
<organism evidence="2 3">
    <name type="scientific">Rubroshorea leprosula</name>
    <dbReference type="NCBI Taxonomy" id="152421"/>
    <lineage>
        <taxon>Eukaryota</taxon>
        <taxon>Viridiplantae</taxon>
        <taxon>Streptophyta</taxon>
        <taxon>Embryophyta</taxon>
        <taxon>Tracheophyta</taxon>
        <taxon>Spermatophyta</taxon>
        <taxon>Magnoliopsida</taxon>
        <taxon>eudicotyledons</taxon>
        <taxon>Gunneridae</taxon>
        <taxon>Pentapetalae</taxon>
        <taxon>rosids</taxon>
        <taxon>malvids</taxon>
        <taxon>Malvales</taxon>
        <taxon>Dipterocarpaceae</taxon>
        <taxon>Rubroshorea</taxon>
    </lineage>
</organism>
<gene>
    <name evidence="2" type="ORF">SLEP1_g54649</name>
</gene>
<proteinExistence type="predicted"/>
<dbReference type="EMBL" id="BPVZ01000236">
    <property type="protein sequence ID" value="GKV47785.1"/>
    <property type="molecule type" value="Genomic_DNA"/>
</dbReference>
<keyword evidence="3" id="KW-1185">Reference proteome</keyword>